<name>A0AC60PH45_IXOPE</name>
<protein>
    <submittedName>
        <fullName evidence="1">Uncharacterized protein</fullName>
    </submittedName>
</protein>
<evidence type="ECO:0000313" key="2">
    <source>
        <dbReference type="Proteomes" id="UP000805193"/>
    </source>
</evidence>
<sequence length="372" mass="41064">MMLFHIETGRGGVAEDDDNDARTRETRPTKVKREKAADDDDEAAAGRDSVREAQRWCGSSRDREAMSVPMADDEPWEEDDTPDKDSGLESLNGSSEEEDELTQRIVAQVEFYFSDENILRDSFLLKHVRRNREGYVSLKLMASFRKVKSLTKNWELVREALRASSTRLEVNAEGTKVRRREPLPDHDETAPSRTVVAYPLPERASVEAIAEMFSRCGPISLLRLLRPGGTVPPCAKRFLQRHPDATGCPAAVVEFERHDGASQALRQGSQFLRVLPLATGQPGVTSGGFAAALEDSRKRRPVTASLLQGTISSSSLGPRHKSHSQGDVSAGLWVKKRAEGSSPVLRQPRGPDGTRGFHQDALRTTPCLLAPS</sequence>
<comment type="caution">
    <text evidence="1">The sequence shown here is derived from an EMBL/GenBank/DDBJ whole genome shotgun (WGS) entry which is preliminary data.</text>
</comment>
<evidence type="ECO:0000313" key="1">
    <source>
        <dbReference type="EMBL" id="KAG0419237.1"/>
    </source>
</evidence>
<reference evidence="1 2" key="1">
    <citation type="journal article" date="2020" name="Cell">
        <title>Large-Scale Comparative Analyses of Tick Genomes Elucidate Their Genetic Diversity and Vector Capacities.</title>
        <authorList>
            <consortium name="Tick Genome and Microbiome Consortium (TIGMIC)"/>
            <person name="Jia N."/>
            <person name="Wang J."/>
            <person name="Shi W."/>
            <person name="Du L."/>
            <person name="Sun Y."/>
            <person name="Zhan W."/>
            <person name="Jiang J.F."/>
            <person name="Wang Q."/>
            <person name="Zhang B."/>
            <person name="Ji P."/>
            <person name="Bell-Sakyi L."/>
            <person name="Cui X.M."/>
            <person name="Yuan T.T."/>
            <person name="Jiang B.G."/>
            <person name="Yang W.F."/>
            <person name="Lam T.T."/>
            <person name="Chang Q.C."/>
            <person name="Ding S.J."/>
            <person name="Wang X.J."/>
            <person name="Zhu J.G."/>
            <person name="Ruan X.D."/>
            <person name="Zhao L."/>
            <person name="Wei J.T."/>
            <person name="Ye R.Z."/>
            <person name="Que T.C."/>
            <person name="Du C.H."/>
            <person name="Zhou Y.H."/>
            <person name="Cheng J.X."/>
            <person name="Dai P.F."/>
            <person name="Guo W.B."/>
            <person name="Han X.H."/>
            <person name="Huang E.J."/>
            <person name="Li L.F."/>
            <person name="Wei W."/>
            <person name="Gao Y.C."/>
            <person name="Liu J.Z."/>
            <person name="Shao H.Z."/>
            <person name="Wang X."/>
            <person name="Wang C.C."/>
            <person name="Yang T.C."/>
            <person name="Huo Q.B."/>
            <person name="Li W."/>
            <person name="Chen H.Y."/>
            <person name="Chen S.E."/>
            <person name="Zhou L.G."/>
            <person name="Ni X.B."/>
            <person name="Tian J.H."/>
            <person name="Sheng Y."/>
            <person name="Liu T."/>
            <person name="Pan Y.S."/>
            <person name="Xia L.Y."/>
            <person name="Li J."/>
            <person name="Zhao F."/>
            <person name="Cao W.C."/>
        </authorList>
    </citation>
    <scope>NUCLEOTIDE SEQUENCE [LARGE SCALE GENOMIC DNA]</scope>
    <source>
        <strain evidence="1">Iper-2018</strain>
    </source>
</reference>
<dbReference type="EMBL" id="JABSTQ010010648">
    <property type="protein sequence ID" value="KAG0419237.1"/>
    <property type="molecule type" value="Genomic_DNA"/>
</dbReference>
<organism evidence="1 2">
    <name type="scientific">Ixodes persulcatus</name>
    <name type="common">Taiga tick</name>
    <dbReference type="NCBI Taxonomy" id="34615"/>
    <lineage>
        <taxon>Eukaryota</taxon>
        <taxon>Metazoa</taxon>
        <taxon>Ecdysozoa</taxon>
        <taxon>Arthropoda</taxon>
        <taxon>Chelicerata</taxon>
        <taxon>Arachnida</taxon>
        <taxon>Acari</taxon>
        <taxon>Parasitiformes</taxon>
        <taxon>Ixodida</taxon>
        <taxon>Ixodoidea</taxon>
        <taxon>Ixodidae</taxon>
        <taxon>Ixodinae</taxon>
        <taxon>Ixodes</taxon>
    </lineage>
</organism>
<accession>A0AC60PH45</accession>
<proteinExistence type="predicted"/>
<dbReference type="Proteomes" id="UP000805193">
    <property type="component" value="Unassembled WGS sequence"/>
</dbReference>
<gene>
    <name evidence="1" type="ORF">HPB47_004265</name>
</gene>
<keyword evidence="2" id="KW-1185">Reference proteome</keyword>